<sequence>MKDYLEELEEIEKQLDSLHPQDELTITSPVSTDEYCDTPINNAPNSFNIEHSYDKPDLRNLVYVGQTDHLQCPICQQPFFNPYTTLCGHTFCRECVLECLKMSKDSDSDTLGVCPLDRTPIDATNSGDLFPTPILINNLVDDLKVYCLNSGRGCDWVGCRWEVEHHILADCDYTGVRCNRIRDDDSLCDVLVERRYLKVQVKEEEKQKPECVHKIYKCSLCKDEITKVTEEEHLQNDCLFNYQTCGICANDMIPMKSLAKHQDSCTKASKFICPAKEIGCQFIGNSLPSLENHMENNCTLNQFLPFYKTMDEKIGSLTTENAHLQRQINQILNSVIQGKITNLGYNEPLEEINRFKNLDSGDQDKLVYLSYEIERLKYQMDEKLLPFVSKQTNEREPVINNLVNDSFIMKDDLNLQRMLINSLRKQIQFILFKNHRPSFNGLNSNPIFDDDLSDSDERLNLKL</sequence>
<dbReference type="eggNOG" id="KOG0297">
    <property type="taxonomic scope" value="Eukaryota"/>
</dbReference>
<dbReference type="EMBL" id="GL996524">
    <property type="protein sequence ID" value="EGV62974.1"/>
    <property type="molecule type" value="Genomic_DNA"/>
</dbReference>
<dbReference type="SUPFAM" id="SSF49599">
    <property type="entry name" value="TRAF domain-like"/>
    <property type="match status" value="1"/>
</dbReference>
<keyword evidence="7" id="KW-1185">Reference proteome</keyword>
<dbReference type="PANTHER" id="PTHR10131">
    <property type="entry name" value="TNF RECEPTOR ASSOCIATED FACTOR"/>
    <property type="match status" value="1"/>
</dbReference>
<evidence type="ECO:0000313" key="7">
    <source>
        <dbReference type="Proteomes" id="UP000000707"/>
    </source>
</evidence>
<dbReference type="InterPro" id="IPR017907">
    <property type="entry name" value="Znf_RING_CS"/>
</dbReference>
<proteinExistence type="predicted"/>
<dbReference type="Pfam" id="PF13445">
    <property type="entry name" value="zf-RING_UBOX"/>
    <property type="match status" value="1"/>
</dbReference>
<dbReference type="OrthoDB" id="1630758at2759"/>
<dbReference type="InterPro" id="IPR013083">
    <property type="entry name" value="Znf_RING/FYVE/PHD"/>
</dbReference>
<keyword evidence="3" id="KW-0862">Zinc</keyword>
<keyword evidence="2 4" id="KW-0863">Zinc-finger</keyword>
<evidence type="ECO:0000256" key="1">
    <source>
        <dbReference type="ARBA" id="ARBA00022723"/>
    </source>
</evidence>
<dbReference type="PANTHER" id="PTHR10131:SF94">
    <property type="entry name" value="TNF RECEPTOR-ASSOCIATED FACTOR 4"/>
    <property type="match status" value="1"/>
</dbReference>
<evidence type="ECO:0000256" key="4">
    <source>
        <dbReference type="PROSITE-ProRule" id="PRU00175"/>
    </source>
</evidence>
<evidence type="ECO:0000259" key="5">
    <source>
        <dbReference type="PROSITE" id="PS50089"/>
    </source>
</evidence>
<gene>
    <name evidence="6" type="ORF">CANTEDRAFT_122579</name>
</gene>
<dbReference type="GO" id="GO:0008270">
    <property type="term" value="F:zinc ion binding"/>
    <property type="evidence" value="ECO:0007669"/>
    <property type="project" value="UniProtKB-KW"/>
</dbReference>
<keyword evidence="1" id="KW-0479">Metal-binding</keyword>
<dbReference type="STRING" id="590646.G3B6M9"/>
<evidence type="ECO:0000313" key="6">
    <source>
        <dbReference type="EMBL" id="EGV62974.1"/>
    </source>
</evidence>
<dbReference type="Gene3D" id="3.30.40.10">
    <property type="entry name" value="Zinc/RING finger domain, C3HC4 (zinc finger)"/>
    <property type="match status" value="2"/>
</dbReference>
<dbReference type="PROSITE" id="PS00518">
    <property type="entry name" value="ZF_RING_1"/>
    <property type="match status" value="1"/>
</dbReference>
<dbReference type="InterPro" id="IPR027370">
    <property type="entry name" value="Znf-RING_euk"/>
</dbReference>
<protein>
    <recommendedName>
        <fullName evidence="5">RING-type domain-containing protein</fullName>
    </recommendedName>
</protein>
<dbReference type="SMART" id="SM00184">
    <property type="entry name" value="RING"/>
    <property type="match status" value="1"/>
</dbReference>
<evidence type="ECO:0000256" key="2">
    <source>
        <dbReference type="ARBA" id="ARBA00022771"/>
    </source>
</evidence>
<accession>G3B6M9</accession>
<organism evidence="7">
    <name type="scientific">Candida tenuis (strain ATCC 10573 / BCRC 21748 / CBS 615 / JCM 9827 / NBRC 10315 / NRRL Y-1498 / VKM Y-70)</name>
    <name type="common">Yeast</name>
    <name type="synonym">Yamadazyma tenuis</name>
    <dbReference type="NCBI Taxonomy" id="590646"/>
    <lineage>
        <taxon>Eukaryota</taxon>
        <taxon>Fungi</taxon>
        <taxon>Dikarya</taxon>
        <taxon>Ascomycota</taxon>
        <taxon>Saccharomycotina</taxon>
        <taxon>Pichiomycetes</taxon>
        <taxon>Debaryomycetaceae</taxon>
        <taxon>Yamadazyma</taxon>
    </lineage>
</organism>
<dbReference type="InterPro" id="IPR001841">
    <property type="entry name" value="Znf_RING"/>
</dbReference>
<dbReference type="HOGENOM" id="CLU_019709_1_1_1"/>
<dbReference type="Proteomes" id="UP000000707">
    <property type="component" value="Unassembled WGS sequence"/>
</dbReference>
<dbReference type="SUPFAM" id="SSF57850">
    <property type="entry name" value="RING/U-box"/>
    <property type="match status" value="1"/>
</dbReference>
<dbReference type="PROSITE" id="PS50089">
    <property type="entry name" value="ZF_RING_2"/>
    <property type="match status" value="1"/>
</dbReference>
<reference evidence="6 7" key="1">
    <citation type="journal article" date="2011" name="Proc. Natl. Acad. Sci. U.S.A.">
        <title>Comparative genomics of xylose-fermenting fungi for enhanced biofuel production.</title>
        <authorList>
            <person name="Wohlbach D.J."/>
            <person name="Kuo A."/>
            <person name="Sato T.K."/>
            <person name="Potts K.M."/>
            <person name="Salamov A.A."/>
            <person name="LaButti K.M."/>
            <person name="Sun H."/>
            <person name="Clum A."/>
            <person name="Pangilinan J.L."/>
            <person name="Lindquist E.A."/>
            <person name="Lucas S."/>
            <person name="Lapidus A."/>
            <person name="Jin M."/>
            <person name="Gunawan C."/>
            <person name="Balan V."/>
            <person name="Dale B.E."/>
            <person name="Jeffries T.W."/>
            <person name="Zinkel R."/>
            <person name="Barry K.W."/>
            <person name="Grigoriev I.V."/>
            <person name="Gasch A.P."/>
        </authorList>
    </citation>
    <scope>NUCLEOTIDE SEQUENCE [LARGE SCALE GENOMIC DNA]</scope>
    <source>
        <strain evidence="7">ATCC 10573 / BCRC 21748 / CBS 615 / JCM 9827 / NBRC 10315 / NRRL Y-1498 / VKM Y-70</strain>
    </source>
</reference>
<name>G3B6M9_CANTC</name>
<dbReference type="AlphaFoldDB" id="G3B6M9"/>
<evidence type="ECO:0000256" key="3">
    <source>
        <dbReference type="ARBA" id="ARBA00022833"/>
    </source>
</evidence>
<feature type="domain" description="RING-type" evidence="5">
    <location>
        <begin position="72"/>
        <end position="118"/>
    </location>
</feature>